<proteinExistence type="predicted"/>
<feature type="signal peptide" evidence="4">
    <location>
        <begin position="1"/>
        <end position="22"/>
    </location>
</feature>
<evidence type="ECO:0000313" key="5">
    <source>
        <dbReference type="EMBL" id="EBZ9893880.1"/>
    </source>
</evidence>
<reference evidence="5" key="1">
    <citation type="submission" date="2018-11" db="EMBL/GenBank/DDBJ databases">
        <authorList>
            <consortium name="GenomeTrakr network: Whole genome sequencing for foodborne pathogen traceback"/>
        </authorList>
    </citation>
    <scope>NUCLEOTIDE SEQUENCE</scope>
    <source>
        <strain evidence="5">FSIS11807454</strain>
    </source>
</reference>
<name>A0A5X4XEV5_SALET</name>
<dbReference type="NCBIfam" id="NF007701">
    <property type="entry name" value="PRK10386.1"/>
    <property type="match status" value="1"/>
</dbReference>
<evidence type="ECO:0000256" key="4">
    <source>
        <dbReference type="SAM" id="SignalP"/>
    </source>
</evidence>
<feature type="chain" id="PRO_5026192771" description="Curli production assembly/transport component CsgE" evidence="4">
    <location>
        <begin position="23"/>
        <end position="74"/>
    </location>
</feature>
<evidence type="ECO:0000256" key="3">
    <source>
        <dbReference type="ARBA" id="ARBA00022729"/>
    </source>
</evidence>
<dbReference type="AlphaFoldDB" id="A0A5X4XEV5"/>
<evidence type="ECO:0000256" key="1">
    <source>
        <dbReference type="ARBA" id="ARBA00003989"/>
    </source>
</evidence>
<gene>
    <name evidence="5" type="primary">csgE</name>
    <name evidence="5" type="ORF">EIC57_24920</name>
</gene>
<dbReference type="EMBL" id="AAHSXG010000083">
    <property type="protein sequence ID" value="EBZ9893880.1"/>
    <property type="molecule type" value="Genomic_DNA"/>
</dbReference>
<protein>
    <recommendedName>
        <fullName evidence="2">Curli production assembly/transport component CsgE</fullName>
    </recommendedName>
</protein>
<keyword evidence="3 4" id="KW-0732">Signal</keyword>
<comment type="caution">
    <text evidence="5">The sequence shown here is derived from an EMBL/GenBank/DDBJ whole genome shotgun (WGS) entry which is preliminary data.</text>
</comment>
<sequence length="74" mass="8499">MKRYLTWIVAAELLFATGNLHANEVEVEVPGLLTDHTVSSIGHEFYRAFSDKWESEYTGNLTINERPSARWGSW</sequence>
<feature type="non-terminal residue" evidence="5">
    <location>
        <position position="74"/>
    </location>
</feature>
<evidence type="ECO:0000256" key="2">
    <source>
        <dbReference type="ARBA" id="ARBA00014024"/>
    </source>
</evidence>
<dbReference type="Pfam" id="PF10627">
    <property type="entry name" value="CsgE"/>
    <property type="match status" value="1"/>
</dbReference>
<dbReference type="InterPro" id="IPR018900">
    <property type="entry name" value="Curli_CsgE"/>
</dbReference>
<comment type="function">
    <text evidence="1">May be involved in the biogenesis of curli organelles.</text>
</comment>
<accession>A0A5X4XEV5</accession>
<organism evidence="5">
    <name type="scientific">Salmonella enterica subsp. enterica serovar Schwarzengrund</name>
    <dbReference type="NCBI Taxonomy" id="340190"/>
    <lineage>
        <taxon>Bacteria</taxon>
        <taxon>Pseudomonadati</taxon>
        <taxon>Pseudomonadota</taxon>
        <taxon>Gammaproteobacteria</taxon>
        <taxon>Enterobacterales</taxon>
        <taxon>Enterobacteriaceae</taxon>
        <taxon>Salmonella</taxon>
    </lineage>
</organism>